<reference evidence="1 2" key="1">
    <citation type="submission" date="2014-04" db="EMBL/GenBank/DDBJ databases">
        <authorList>
            <consortium name="DOE Joint Genome Institute"/>
            <person name="Kuo A."/>
            <person name="Tarkka M."/>
            <person name="Buscot F."/>
            <person name="Kohler A."/>
            <person name="Nagy L.G."/>
            <person name="Floudas D."/>
            <person name="Copeland A."/>
            <person name="Barry K.W."/>
            <person name="Cichocki N."/>
            <person name="Veneault-Fourrey C."/>
            <person name="LaButti K."/>
            <person name="Lindquist E.A."/>
            <person name="Lipzen A."/>
            <person name="Lundell T."/>
            <person name="Morin E."/>
            <person name="Murat C."/>
            <person name="Sun H."/>
            <person name="Tunlid A."/>
            <person name="Henrissat B."/>
            <person name="Grigoriev I.V."/>
            <person name="Hibbett D.S."/>
            <person name="Martin F."/>
            <person name="Nordberg H.P."/>
            <person name="Cantor M.N."/>
            <person name="Hua S.X."/>
        </authorList>
    </citation>
    <scope>NUCLEOTIDE SEQUENCE [LARGE SCALE GENOMIC DNA]</scope>
    <source>
        <strain evidence="1 2">F 1598</strain>
    </source>
</reference>
<evidence type="ECO:0000313" key="1">
    <source>
        <dbReference type="EMBL" id="KIM90182.1"/>
    </source>
</evidence>
<name>A0A0C3CKJ2_PILCF</name>
<protein>
    <submittedName>
        <fullName evidence="1">Uncharacterized protein</fullName>
    </submittedName>
</protein>
<dbReference type="OrthoDB" id="10667453at2759"/>
<dbReference type="AlphaFoldDB" id="A0A0C3CKJ2"/>
<dbReference type="Proteomes" id="UP000054166">
    <property type="component" value="Unassembled WGS sequence"/>
</dbReference>
<accession>A0A0C3CKJ2</accession>
<sequence>MPAGPKGYIGHIALLDQPSQHIKEYGRRAWADSITVSCYIPASTGKFFMAKWSVMGRRKGVPYSVEFIRDGESVSRLLFDEEVAAAFHGGQAGDYEDDDGQKWYFVFREFTCAGEEGDPQAAPVSDVTGTLEIVIRDVTDGDMGDVLPSKERAASEGADHEGYKRAQALHGDLQDNHNIFSDWLEPKPCHTHHAEMVRGDGTIWKNRVHPLDFLPSSLPDEEQNIVARFLFYYTSLEQVKALTSLQKQLYVESDEICLLDSPPSKWAQYAVRSSVLPESPIKTEADRQKQAELDELFAQRSALNAKIEAKIQSFGENDEKKLVISNSALTKTIIVIWCSSLSHHQLCIAEITHSIWAQFLIPLTKCILFGQ</sequence>
<evidence type="ECO:0000313" key="2">
    <source>
        <dbReference type="Proteomes" id="UP000054166"/>
    </source>
</evidence>
<keyword evidence="2" id="KW-1185">Reference proteome</keyword>
<reference evidence="2" key="2">
    <citation type="submission" date="2015-01" db="EMBL/GenBank/DDBJ databases">
        <title>Evolutionary Origins and Diversification of the Mycorrhizal Mutualists.</title>
        <authorList>
            <consortium name="DOE Joint Genome Institute"/>
            <consortium name="Mycorrhizal Genomics Consortium"/>
            <person name="Kohler A."/>
            <person name="Kuo A."/>
            <person name="Nagy L.G."/>
            <person name="Floudas D."/>
            <person name="Copeland A."/>
            <person name="Barry K.W."/>
            <person name="Cichocki N."/>
            <person name="Veneault-Fourrey C."/>
            <person name="LaButti K."/>
            <person name="Lindquist E.A."/>
            <person name="Lipzen A."/>
            <person name="Lundell T."/>
            <person name="Morin E."/>
            <person name="Murat C."/>
            <person name="Riley R."/>
            <person name="Ohm R."/>
            <person name="Sun H."/>
            <person name="Tunlid A."/>
            <person name="Henrissat B."/>
            <person name="Grigoriev I.V."/>
            <person name="Hibbett D.S."/>
            <person name="Martin F."/>
        </authorList>
    </citation>
    <scope>NUCLEOTIDE SEQUENCE [LARGE SCALE GENOMIC DNA]</scope>
    <source>
        <strain evidence="2">F 1598</strain>
    </source>
</reference>
<dbReference type="InParanoid" id="A0A0C3CKJ2"/>
<dbReference type="HOGENOM" id="CLU_746193_0_0_1"/>
<proteinExistence type="predicted"/>
<gene>
    <name evidence="1" type="ORF">PILCRDRAFT_1541</name>
</gene>
<organism evidence="1 2">
    <name type="scientific">Piloderma croceum (strain F 1598)</name>
    <dbReference type="NCBI Taxonomy" id="765440"/>
    <lineage>
        <taxon>Eukaryota</taxon>
        <taxon>Fungi</taxon>
        <taxon>Dikarya</taxon>
        <taxon>Basidiomycota</taxon>
        <taxon>Agaricomycotina</taxon>
        <taxon>Agaricomycetes</taxon>
        <taxon>Agaricomycetidae</taxon>
        <taxon>Atheliales</taxon>
        <taxon>Atheliaceae</taxon>
        <taxon>Piloderma</taxon>
    </lineage>
</organism>
<dbReference type="EMBL" id="KN832973">
    <property type="protein sequence ID" value="KIM90182.1"/>
    <property type="molecule type" value="Genomic_DNA"/>
</dbReference>